<comment type="caution">
    <text evidence="1">The sequence shown here is derived from an EMBL/GenBank/DDBJ whole genome shotgun (WGS) entry which is preliminary data.</text>
</comment>
<accession>A0A448WDW7</accession>
<dbReference type="EMBL" id="CAAALY010006166">
    <property type="protein sequence ID" value="VEL09366.1"/>
    <property type="molecule type" value="Genomic_DNA"/>
</dbReference>
<protein>
    <submittedName>
        <fullName evidence="1">Uncharacterized protein</fullName>
    </submittedName>
</protein>
<keyword evidence="2" id="KW-1185">Reference proteome</keyword>
<organism evidence="1 2">
    <name type="scientific">Protopolystoma xenopodis</name>
    <dbReference type="NCBI Taxonomy" id="117903"/>
    <lineage>
        <taxon>Eukaryota</taxon>
        <taxon>Metazoa</taxon>
        <taxon>Spiralia</taxon>
        <taxon>Lophotrochozoa</taxon>
        <taxon>Platyhelminthes</taxon>
        <taxon>Monogenea</taxon>
        <taxon>Polyopisthocotylea</taxon>
        <taxon>Polystomatidea</taxon>
        <taxon>Polystomatidae</taxon>
        <taxon>Protopolystoma</taxon>
    </lineage>
</organism>
<name>A0A448WDW7_9PLAT</name>
<reference evidence="1" key="1">
    <citation type="submission" date="2018-11" db="EMBL/GenBank/DDBJ databases">
        <authorList>
            <consortium name="Pathogen Informatics"/>
        </authorList>
    </citation>
    <scope>NUCLEOTIDE SEQUENCE</scope>
</reference>
<sequence length="135" mass="15061">DLTAHLSRRQAAVARCLRQGLRLTNAARELKLGNTQGHYAPTTFSSSDAENAANAFAAASLSSILADCPESQITELLNFDVPGTRHQMRFLATQWNHLRRATYKMGRCLALRLFSRQEALLNAVGIHLQRLEEEK</sequence>
<evidence type="ECO:0000313" key="1">
    <source>
        <dbReference type="EMBL" id="VEL09366.1"/>
    </source>
</evidence>
<feature type="non-terminal residue" evidence="1">
    <location>
        <position position="1"/>
    </location>
</feature>
<evidence type="ECO:0000313" key="2">
    <source>
        <dbReference type="Proteomes" id="UP000784294"/>
    </source>
</evidence>
<proteinExistence type="predicted"/>
<dbReference type="AlphaFoldDB" id="A0A448WDW7"/>
<dbReference type="Proteomes" id="UP000784294">
    <property type="component" value="Unassembled WGS sequence"/>
</dbReference>
<gene>
    <name evidence="1" type="ORF">PXEA_LOCUS2806</name>
</gene>